<evidence type="ECO:0000256" key="4">
    <source>
        <dbReference type="ARBA" id="ARBA00022692"/>
    </source>
</evidence>
<feature type="transmembrane region" description="Helical" evidence="7">
    <location>
        <begin position="87"/>
        <end position="112"/>
    </location>
</feature>
<feature type="transmembrane region" description="Helical" evidence="7">
    <location>
        <begin position="29"/>
        <end position="48"/>
    </location>
</feature>
<reference evidence="10" key="2">
    <citation type="submission" date="2021-04" db="EMBL/GenBank/DDBJ databases">
        <authorList>
            <person name="Gilroy R."/>
        </authorList>
    </citation>
    <scope>NUCLEOTIDE SEQUENCE</scope>
    <source>
        <strain evidence="10">USAMLcec2-132</strain>
    </source>
</reference>
<dbReference type="PANTHER" id="PTHR30151">
    <property type="entry name" value="ALKANE SULFONATE ABC TRANSPORTER-RELATED, MEMBRANE SUBUNIT"/>
    <property type="match status" value="1"/>
</dbReference>
<accession>A0A9D2NDZ7</accession>
<keyword evidence="6 7" id="KW-0472">Membrane</keyword>
<evidence type="ECO:0000313" key="10">
    <source>
        <dbReference type="EMBL" id="HJC23737.1"/>
    </source>
</evidence>
<dbReference type="PANTHER" id="PTHR30151:SF0">
    <property type="entry name" value="ABC TRANSPORTER PERMEASE PROTEIN MJ0413-RELATED"/>
    <property type="match status" value="1"/>
</dbReference>
<proteinExistence type="inferred from homology"/>
<feature type="transmembrane region" description="Helical" evidence="7">
    <location>
        <begin position="246"/>
        <end position="268"/>
    </location>
</feature>
<dbReference type="PROSITE" id="PS50928">
    <property type="entry name" value="ABC_TM1"/>
    <property type="match status" value="1"/>
</dbReference>
<comment type="similarity">
    <text evidence="7">Belongs to the binding-protein-dependent transport system permease family.</text>
</comment>
<keyword evidence="5 7" id="KW-1133">Transmembrane helix</keyword>
<feature type="domain" description="ABC transmembrane type-1" evidence="9">
    <location>
        <begin position="84"/>
        <end position="264"/>
    </location>
</feature>
<sequence length="278" mass="30527">MKIIRKQKRRTPRQAFRPPASSGSSRGRIRLWAVAVWLLAWELLSIYIGQEILLASPAAVLVRLFALVTGGGNAAEAIQFWSAAAFSFLRIIGGFLAASAAGVLLACLAGFFRPLSDLLAPAMAALKAVPVASFIILVLIWIPSRNLSVVISFLMVLPIVYTNVLNGIRSMDGQLLEMAQLFQVPLGRRIRYIYLSQLLPFLRTAFSLSLGLCWKAGIAAEVIGIPDGSIGERLYEAKVYLMTADLFAWTLVIVVLSISFEKCFLWAVDRLVARLEQS</sequence>
<protein>
    <submittedName>
        <fullName evidence="10">ABC transporter permease subunit</fullName>
    </submittedName>
</protein>
<dbReference type="SUPFAM" id="SSF161098">
    <property type="entry name" value="MetI-like"/>
    <property type="match status" value="1"/>
</dbReference>
<keyword evidence="4 7" id="KW-0812">Transmembrane</keyword>
<dbReference type="EMBL" id="DWWS01000029">
    <property type="protein sequence ID" value="HJC23737.1"/>
    <property type="molecule type" value="Genomic_DNA"/>
</dbReference>
<evidence type="ECO:0000256" key="7">
    <source>
        <dbReference type="RuleBase" id="RU363032"/>
    </source>
</evidence>
<gene>
    <name evidence="10" type="ORF">H9761_08545</name>
</gene>
<dbReference type="GO" id="GO:0005886">
    <property type="term" value="C:plasma membrane"/>
    <property type="evidence" value="ECO:0007669"/>
    <property type="project" value="UniProtKB-SubCell"/>
</dbReference>
<feature type="transmembrane region" description="Helical" evidence="7">
    <location>
        <begin position="118"/>
        <end position="142"/>
    </location>
</feature>
<evidence type="ECO:0000256" key="8">
    <source>
        <dbReference type="SAM" id="MobiDB-lite"/>
    </source>
</evidence>
<feature type="region of interest" description="Disordered" evidence="8">
    <location>
        <begin position="1"/>
        <end position="25"/>
    </location>
</feature>
<comment type="caution">
    <text evidence="10">The sequence shown here is derived from an EMBL/GenBank/DDBJ whole genome shotgun (WGS) entry which is preliminary data.</text>
</comment>
<comment type="subcellular location">
    <subcellularLocation>
        <location evidence="1 7">Cell membrane</location>
        <topology evidence="1 7">Multi-pass membrane protein</topology>
    </subcellularLocation>
</comment>
<dbReference type="AlphaFoldDB" id="A0A9D2NDZ7"/>
<evidence type="ECO:0000256" key="5">
    <source>
        <dbReference type="ARBA" id="ARBA00022989"/>
    </source>
</evidence>
<keyword evidence="3" id="KW-1003">Cell membrane</keyword>
<dbReference type="GO" id="GO:0055085">
    <property type="term" value="P:transmembrane transport"/>
    <property type="evidence" value="ECO:0007669"/>
    <property type="project" value="InterPro"/>
</dbReference>
<name>A0A9D2NDZ7_9FIRM</name>
<dbReference type="Pfam" id="PF00528">
    <property type="entry name" value="BPD_transp_1"/>
    <property type="match status" value="1"/>
</dbReference>
<feature type="transmembrane region" description="Helical" evidence="7">
    <location>
        <begin position="54"/>
        <end position="75"/>
    </location>
</feature>
<evidence type="ECO:0000259" key="9">
    <source>
        <dbReference type="PROSITE" id="PS50928"/>
    </source>
</evidence>
<organism evidence="10 11">
    <name type="scientific">Candidatus Eisenbergiella merdavium</name>
    <dbReference type="NCBI Taxonomy" id="2838551"/>
    <lineage>
        <taxon>Bacteria</taxon>
        <taxon>Bacillati</taxon>
        <taxon>Bacillota</taxon>
        <taxon>Clostridia</taxon>
        <taxon>Lachnospirales</taxon>
        <taxon>Lachnospiraceae</taxon>
        <taxon>Eisenbergiella</taxon>
    </lineage>
</organism>
<evidence type="ECO:0000256" key="2">
    <source>
        <dbReference type="ARBA" id="ARBA00022448"/>
    </source>
</evidence>
<evidence type="ECO:0000256" key="3">
    <source>
        <dbReference type="ARBA" id="ARBA00022475"/>
    </source>
</evidence>
<evidence type="ECO:0000256" key="6">
    <source>
        <dbReference type="ARBA" id="ARBA00023136"/>
    </source>
</evidence>
<reference evidence="10" key="1">
    <citation type="journal article" date="2021" name="PeerJ">
        <title>Extensive microbial diversity within the chicken gut microbiome revealed by metagenomics and culture.</title>
        <authorList>
            <person name="Gilroy R."/>
            <person name="Ravi A."/>
            <person name="Getino M."/>
            <person name="Pursley I."/>
            <person name="Horton D.L."/>
            <person name="Alikhan N.F."/>
            <person name="Baker D."/>
            <person name="Gharbi K."/>
            <person name="Hall N."/>
            <person name="Watson M."/>
            <person name="Adriaenssens E.M."/>
            <person name="Foster-Nyarko E."/>
            <person name="Jarju S."/>
            <person name="Secka A."/>
            <person name="Antonio M."/>
            <person name="Oren A."/>
            <person name="Chaudhuri R.R."/>
            <person name="La Ragione R."/>
            <person name="Hildebrand F."/>
            <person name="Pallen M.J."/>
        </authorList>
    </citation>
    <scope>NUCLEOTIDE SEQUENCE</scope>
    <source>
        <strain evidence="10">USAMLcec2-132</strain>
    </source>
</reference>
<dbReference type="InterPro" id="IPR000515">
    <property type="entry name" value="MetI-like"/>
</dbReference>
<evidence type="ECO:0000313" key="11">
    <source>
        <dbReference type="Proteomes" id="UP000823891"/>
    </source>
</evidence>
<evidence type="ECO:0000256" key="1">
    <source>
        <dbReference type="ARBA" id="ARBA00004651"/>
    </source>
</evidence>
<dbReference type="Gene3D" id="1.10.3720.10">
    <property type="entry name" value="MetI-like"/>
    <property type="match status" value="1"/>
</dbReference>
<dbReference type="InterPro" id="IPR035906">
    <property type="entry name" value="MetI-like_sf"/>
</dbReference>
<feature type="compositionally biased region" description="Basic residues" evidence="8">
    <location>
        <begin position="1"/>
        <end position="12"/>
    </location>
</feature>
<feature type="transmembrane region" description="Helical" evidence="7">
    <location>
        <begin position="149"/>
        <end position="168"/>
    </location>
</feature>
<keyword evidence="2 7" id="KW-0813">Transport</keyword>
<dbReference type="Proteomes" id="UP000823891">
    <property type="component" value="Unassembled WGS sequence"/>
</dbReference>